<organism evidence="2">
    <name type="scientific">Cyprideis torosa</name>
    <dbReference type="NCBI Taxonomy" id="163714"/>
    <lineage>
        <taxon>Eukaryota</taxon>
        <taxon>Metazoa</taxon>
        <taxon>Ecdysozoa</taxon>
        <taxon>Arthropoda</taxon>
        <taxon>Crustacea</taxon>
        <taxon>Oligostraca</taxon>
        <taxon>Ostracoda</taxon>
        <taxon>Podocopa</taxon>
        <taxon>Podocopida</taxon>
        <taxon>Cytherocopina</taxon>
        <taxon>Cytheroidea</taxon>
        <taxon>Cytherideidae</taxon>
        <taxon>Cyprideis</taxon>
    </lineage>
</organism>
<gene>
    <name evidence="2" type="ORF">CTOB1V02_LOCUS5688</name>
</gene>
<dbReference type="InterPro" id="IPR051217">
    <property type="entry name" value="Insect_Cuticle_Struc_Prot"/>
</dbReference>
<name>A0A7R8WF64_9CRUS</name>
<evidence type="ECO:0000313" key="2">
    <source>
        <dbReference type="EMBL" id="CAD7227791.1"/>
    </source>
</evidence>
<dbReference type="EMBL" id="OB661259">
    <property type="protein sequence ID" value="CAD7227791.1"/>
    <property type="molecule type" value="Genomic_DNA"/>
</dbReference>
<sequence>MQYRTLCLGRADGDTAVVLSSLLLAVALTKASPAIPIYSFNWAVRDDSSGIDMGHQEDRNIDSTKGSYQTLLPDGRTQLVTYNVEGDSGYIADVQYQGEARYSSGERAPSRSYSRPILLQRQSSESSERAPIILRTSAPRRSYSEPIVVRTAAPRRSYGVPVVDLVQRYD</sequence>
<dbReference type="GO" id="GO:0042302">
    <property type="term" value="F:structural constituent of cuticle"/>
    <property type="evidence" value="ECO:0007669"/>
    <property type="project" value="UniProtKB-UniRule"/>
</dbReference>
<dbReference type="AlphaFoldDB" id="A0A7R8WF64"/>
<keyword evidence="1" id="KW-0193">Cuticle</keyword>
<dbReference type="InterPro" id="IPR000618">
    <property type="entry name" value="Insect_cuticle"/>
</dbReference>
<dbReference type="GO" id="GO:0005615">
    <property type="term" value="C:extracellular space"/>
    <property type="evidence" value="ECO:0007669"/>
    <property type="project" value="TreeGrafter"/>
</dbReference>
<accession>A0A7R8WF64</accession>
<evidence type="ECO:0000256" key="1">
    <source>
        <dbReference type="ARBA" id="ARBA00022460"/>
    </source>
</evidence>
<protein>
    <submittedName>
        <fullName evidence="2">Uncharacterized protein</fullName>
    </submittedName>
</protein>
<dbReference type="PROSITE" id="PS51155">
    <property type="entry name" value="CHIT_BIND_RR_2"/>
    <property type="match status" value="1"/>
</dbReference>
<dbReference type="Pfam" id="PF00379">
    <property type="entry name" value="Chitin_bind_4"/>
    <property type="match status" value="1"/>
</dbReference>
<dbReference type="PANTHER" id="PTHR12236:SF79">
    <property type="entry name" value="CUTICULAR PROTEIN 50CB-RELATED"/>
    <property type="match status" value="1"/>
</dbReference>
<reference evidence="2" key="1">
    <citation type="submission" date="2020-11" db="EMBL/GenBank/DDBJ databases">
        <authorList>
            <person name="Tran Van P."/>
        </authorList>
    </citation>
    <scope>NUCLEOTIDE SEQUENCE</scope>
</reference>
<dbReference type="OrthoDB" id="6378648at2759"/>
<dbReference type="PANTHER" id="PTHR12236">
    <property type="entry name" value="STRUCTURAL CONTITUENT OF CUTICLE"/>
    <property type="match status" value="1"/>
</dbReference>
<proteinExistence type="predicted"/>
<dbReference type="GO" id="GO:0031012">
    <property type="term" value="C:extracellular matrix"/>
    <property type="evidence" value="ECO:0007669"/>
    <property type="project" value="TreeGrafter"/>
</dbReference>